<gene>
    <name evidence="1" type="ORF">TVAG_271880</name>
</gene>
<dbReference type="OrthoDB" id="10032414at2759"/>
<dbReference type="InParanoid" id="A2E5T5"/>
<dbReference type="VEuPathDB" id="TrichDB:TVAG_RG_DS143118_1"/>
<dbReference type="Proteomes" id="UP000001542">
    <property type="component" value="Unassembled WGS sequence"/>
</dbReference>
<keyword evidence="2" id="KW-1185">Reference proteome</keyword>
<dbReference type="EMBL" id="DS113309">
    <property type="protein sequence ID" value="EAY12005.1"/>
    <property type="molecule type" value="Genomic_DNA"/>
</dbReference>
<evidence type="ECO:0000313" key="2">
    <source>
        <dbReference type="Proteomes" id="UP000001542"/>
    </source>
</evidence>
<dbReference type="AlphaFoldDB" id="A2E5T5"/>
<organism evidence="1 2">
    <name type="scientific">Trichomonas vaginalis (strain ATCC PRA-98 / G3)</name>
    <dbReference type="NCBI Taxonomy" id="412133"/>
    <lineage>
        <taxon>Eukaryota</taxon>
        <taxon>Metamonada</taxon>
        <taxon>Parabasalia</taxon>
        <taxon>Trichomonadida</taxon>
        <taxon>Trichomonadidae</taxon>
        <taxon>Trichomonas</taxon>
    </lineage>
</organism>
<protein>
    <submittedName>
        <fullName evidence="1">Mar1 putative transposase</fullName>
    </submittedName>
</protein>
<proteinExistence type="predicted"/>
<evidence type="ECO:0000313" key="1">
    <source>
        <dbReference type="EMBL" id="EAY12005.1"/>
    </source>
</evidence>
<sequence length="38" mass="4539">MDAPSYSTVTYHVRMYHFMNKKAPIIKIDKKSPDQRKI</sequence>
<reference evidence="1" key="2">
    <citation type="journal article" date="2007" name="Science">
        <title>Draft genome sequence of the sexually transmitted pathogen Trichomonas vaginalis.</title>
        <authorList>
            <person name="Carlton J.M."/>
            <person name="Hirt R.P."/>
            <person name="Silva J.C."/>
            <person name="Delcher A.L."/>
            <person name="Schatz M."/>
            <person name="Zhao Q."/>
            <person name="Wortman J.R."/>
            <person name="Bidwell S.L."/>
            <person name="Alsmark U.C.M."/>
            <person name="Besteiro S."/>
            <person name="Sicheritz-Ponten T."/>
            <person name="Noel C.J."/>
            <person name="Dacks J.B."/>
            <person name="Foster P.G."/>
            <person name="Simillion C."/>
            <person name="Van de Peer Y."/>
            <person name="Miranda-Saavedra D."/>
            <person name="Barton G.J."/>
            <person name="Westrop G.D."/>
            <person name="Mueller S."/>
            <person name="Dessi D."/>
            <person name="Fiori P.L."/>
            <person name="Ren Q."/>
            <person name="Paulsen I."/>
            <person name="Zhang H."/>
            <person name="Bastida-Corcuera F.D."/>
            <person name="Simoes-Barbosa A."/>
            <person name="Brown M.T."/>
            <person name="Hayes R.D."/>
            <person name="Mukherjee M."/>
            <person name="Okumura C.Y."/>
            <person name="Schneider R."/>
            <person name="Smith A.J."/>
            <person name="Vanacova S."/>
            <person name="Villalvazo M."/>
            <person name="Haas B.J."/>
            <person name="Pertea M."/>
            <person name="Feldblyum T.V."/>
            <person name="Utterback T.R."/>
            <person name="Shu C.L."/>
            <person name="Osoegawa K."/>
            <person name="de Jong P.J."/>
            <person name="Hrdy I."/>
            <person name="Horvathova L."/>
            <person name="Zubacova Z."/>
            <person name="Dolezal P."/>
            <person name="Malik S.B."/>
            <person name="Logsdon J.M. Jr."/>
            <person name="Henze K."/>
            <person name="Gupta A."/>
            <person name="Wang C.C."/>
            <person name="Dunne R.L."/>
            <person name="Upcroft J.A."/>
            <person name="Upcroft P."/>
            <person name="White O."/>
            <person name="Salzberg S.L."/>
            <person name="Tang P."/>
            <person name="Chiu C.-H."/>
            <person name="Lee Y.-S."/>
            <person name="Embley T.M."/>
            <person name="Coombs G.H."/>
            <person name="Mottram J.C."/>
            <person name="Tachezy J."/>
            <person name="Fraser-Liggett C.M."/>
            <person name="Johnson P.J."/>
        </authorList>
    </citation>
    <scope>NUCLEOTIDE SEQUENCE [LARGE SCALE GENOMIC DNA]</scope>
    <source>
        <strain evidence="1">G3</strain>
    </source>
</reference>
<reference evidence="1" key="1">
    <citation type="submission" date="2006-10" db="EMBL/GenBank/DDBJ databases">
        <authorList>
            <person name="Amadeo P."/>
            <person name="Zhao Q."/>
            <person name="Wortman J."/>
            <person name="Fraser-Liggett C."/>
            <person name="Carlton J."/>
        </authorList>
    </citation>
    <scope>NUCLEOTIDE SEQUENCE</scope>
    <source>
        <strain evidence="1">G3</strain>
    </source>
</reference>
<accession>A2E5T5</accession>
<name>A2E5T5_TRIV3</name>